<reference evidence="7" key="2">
    <citation type="submission" date="2025-08" db="UniProtKB">
        <authorList>
            <consortium name="Ensembl"/>
        </authorList>
    </citation>
    <scope>IDENTIFICATION</scope>
</reference>
<feature type="disulfide bond" evidence="5">
    <location>
        <begin position="146"/>
        <end position="189"/>
    </location>
</feature>
<evidence type="ECO:0000259" key="6">
    <source>
        <dbReference type="PROSITE" id="PS50923"/>
    </source>
</evidence>
<dbReference type="Ensembl" id="ENSPNAT00000017068.2">
    <property type="protein sequence ID" value="ENSPNAP00000029703.2"/>
    <property type="gene ID" value="ENSPNAG00000016001.2"/>
</dbReference>
<dbReference type="SUPFAM" id="SSF57535">
    <property type="entry name" value="Complement control module/SCR domain"/>
    <property type="match status" value="4"/>
</dbReference>
<feature type="domain" description="Sushi" evidence="6">
    <location>
        <begin position="82"/>
        <end position="141"/>
    </location>
</feature>
<protein>
    <recommendedName>
        <fullName evidence="6">Sushi domain-containing protein</fullName>
    </recommendedName>
</protein>
<keyword evidence="3" id="KW-0732">Signal</keyword>
<keyword evidence="4 5" id="KW-1015">Disulfide bond</keyword>
<comment type="subcellular location">
    <subcellularLocation>
        <location evidence="1">Virion</location>
    </subcellularLocation>
</comment>
<dbReference type="InterPro" id="IPR000436">
    <property type="entry name" value="Sushi_SCR_CCP_dom"/>
</dbReference>
<dbReference type="PANTHER" id="PTHR45785">
    <property type="entry name" value="COMPLEMENT FACTOR H-RELATED"/>
    <property type="match status" value="1"/>
</dbReference>
<evidence type="ECO:0000256" key="1">
    <source>
        <dbReference type="ARBA" id="ARBA00004328"/>
    </source>
</evidence>
<evidence type="ECO:0000256" key="5">
    <source>
        <dbReference type="PROSITE-ProRule" id="PRU00302"/>
    </source>
</evidence>
<reference evidence="7 8" key="1">
    <citation type="submission" date="2020-10" db="EMBL/GenBank/DDBJ databases">
        <title>Pygocentrus nattereri (red-bellied piranha) genome, fPygNat1, primary haplotype.</title>
        <authorList>
            <person name="Myers G."/>
            <person name="Meyer A."/>
            <person name="Karagic N."/>
            <person name="Pippel M."/>
            <person name="Winkler S."/>
            <person name="Tracey A."/>
            <person name="Wood J."/>
            <person name="Formenti G."/>
            <person name="Howe K."/>
            <person name="Fedrigo O."/>
            <person name="Jarvis E.D."/>
        </authorList>
    </citation>
    <scope>NUCLEOTIDE SEQUENCE [LARGE SCALE GENOMIC DNA]</scope>
</reference>
<evidence type="ECO:0000313" key="7">
    <source>
        <dbReference type="Ensembl" id="ENSPNAP00000029703.2"/>
    </source>
</evidence>
<organism evidence="7 8">
    <name type="scientific">Pygocentrus nattereri</name>
    <name type="common">Red-bellied piranha</name>
    <dbReference type="NCBI Taxonomy" id="42514"/>
    <lineage>
        <taxon>Eukaryota</taxon>
        <taxon>Metazoa</taxon>
        <taxon>Chordata</taxon>
        <taxon>Craniata</taxon>
        <taxon>Vertebrata</taxon>
        <taxon>Euteleostomi</taxon>
        <taxon>Actinopterygii</taxon>
        <taxon>Neopterygii</taxon>
        <taxon>Teleostei</taxon>
        <taxon>Ostariophysi</taxon>
        <taxon>Characiformes</taxon>
        <taxon>Characoidei</taxon>
        <taxon>Pygocentrus</taxon>
    </lineage>
</organism>
<dbReference type="SMART" id="SM00032">
    <property type="entry name" value="CCP"/>
    <property type="match status" value="4"/>
</dbReference>
<dbReference type="AlphaFoldDB" id="A0A3B4E1Y5"/>
<comment type="caution">
    <text evidence="5">Lacks conserved residue(s) required for the propagation of feature annotation.</text>
</comment>
<dbReference type="InterPro" id="IPR035976">
    <property type="entry name" value="Sushi/SCR/CCP_sf"/>
</dbReference>
<keyword evidence="2 5" id="KW-0768">Sushi</keyword>
<evidence type="ECO:0000313" key="8">
    <source>
        <dbReference type="Proteomes" id="UP001501920"/>
    </source>
</evidence>
<accession>A0A3B4E1Y5</accession>
<dbReference type="GeneTree" id="ENSGT00940000154967"/>
<dbReference type="Gene3D" id="2.10.70.10">
    <property type="entry name" value="Complement Module, domain 1"/>
    <property type="match status" value="4"/>
</dbReference>
<proteinExistence type="predicted"/>
<reference evidence="7" key="3">
    <citation type="submission" date="2025-09" db="UniProtKB">
        <authorList>
            <consortium name="Ensembl"/>
        </authorList>
    </citation>
    <scope>IDENTIFICATION</scope>
</reference>
<keyword evidence="8" id="KW-1185">Reference proteome</keyword>
<sequence length="309" mass="34910">ELFSNLVAVIIFQDQPVLPVSYCKRPPLRNGFLVPWQHIYDHGTKVSYGCNKGLKPVVETWWGELLCGNGEWSHTPHCVPESNCIAPVVPHATPKPSQVSYPNNSIVTFVCDKGYEFELQLQEKQAACENGEWGPLPKCQRKRNACDAPSHVPNALIKHPYRDTFDEGETITYLCKEGYEFEGKDKSTCAKSTWDHTPKCGKTVLLLLSSLYGTSKVNANVSPFSVTECGAYPSVKNGKLDISDFALTFRCYPPYELRGPQQVMCLRGQWSEVPVCVGQRHLFLTQMNVPNEFIFTSYNRHACCSFFYY</sequence>
<dbReference type="Pfam" id="PF00084">
    <property type="entry name" value="Sushi"/>
    <property type="match status" value="3"/>
</dbReference>
<feature type="domain" description="Sushi" evidence="6">
    <location>
        <begin position="21"/>
        <end position="80"/>
    </location>
</feature>
<dbReference type="PROSITE" id="PS50923">
    <property type="entry name" value="SUSHI"/>
    <property type="match status" value="4"/>
</dbReference>
<feature type="domain" description="Sushi" evidence="6">
    <location>
        <begin position="227"/>
        <end position="278"/>
    </location>
</feature>
<dbReference type="Proteomes" id="UP001501920">
    <property type="component" value="Chromosome 2"/>
</dbReference>
<dbReference type="CDD" id="cd00033">
    <property type="entry name" value="CCP"/>
    <property type="match status" value="4"/>
</dbReference>
<evidence type="ECO:0000256" key="4">
    <source>
        <dbReference type="ARBA" id="ARBA00023157"/>
    </source>
</evidence>
<name>A0A3B4E1Y5_PYGNA</name>
<dbReference type="InterPro" id="IPR051503">
    <property type="entry name" value="ComplSys_Reg/VirEntry_Med"/>
</dbReference>
<evidence type="ECO:0000256" key="3">
    <source>
        <dbReference type="ARBA" id="ARBA00022729"/>
    </source>
</evidence>
<dbReference type="PANTHER" id="PTHR45785:SF2">
    <property type="entry name" value="COMPLEMENT FACTOR H-RELATED"/>
    <property type="match status" value="1"/>
</dbReference>
<evidence type="ECO:0000256" key="2">
    <source>
        <dbReference type="ARBA" id="ARBA00022659"/>
    </source>
</evidence>
<feature type="domain" description="Sushi" evidence="6">
    <location>
        <begin position="144"/>
        <end position="202"/>
    </location>
</feature>